<accession>A0A1L4CXS5</accession>
<keyword evidence="4" id="KW-1185">Reference proteome</keyword>
<dbReference type="InterPro" id="IPR018391">
    <property type="entry name" value="PQQ_b-propeller_rpt"/>
</dbReference>
<evidence type="ECO:0000313" key="3">
    <source>
        <dbReference type="EMBL" id="APJ02749.1"/>
    </source>
</evidence>
<proteinExistence type="predicted"/>
<keyword evidence="1" id="KW-0732">Signal</keyword>
<feature type="signal peptide" evidence="1">
    <location>
        <begin position="1"/>
        <end position="21"/>
    </location>
</feature>
<reference evidence="3 4" key="1">
    <citation type="submission" date="2016-10" db="EMBL/GenBank/DDBJ databases">
        <title>Silvanigrella aquatica sp. nov., isolated from a freshwater lake located in the Black Forest, Germany, description of Silvanigrellaceae fam. nov., Silvanigrellales ord. nov., reclassification of the order Bdellovibrionales in the class Oligoflexia, reclassification of the families Bacteriovoracaceae and Halobacteriovoraceae in the new order Bacteriovoracales ord. nov., and reclassification of the family Pseudobacteriovoracaceae in the order Oligoflexiales.</title>
        <authorList>
            <person name="Hahn M.W."/>
            <person name="Schmidt J."/>
            <person name="Koll U."/>
            <person name="Rohde M."/>
            <person name="Verbag S."/>
            <person name="Pitt A."/>
            <person name="Nakai R."/>
            <person name="Naganuma T."/>
            <person name="Lang E."/>
        </authorList>
    </citation>
    <scope>NUCLEOTIDE SEQUENCE [LARGE SCALE GENOMIC DNA]</scope>
    <source>
        <strain evidence="3 4">MWH-Nonnen-W8red</strain>
    </source>
</reference>
<dbReference type="Pfam" id="PF13360">
    <property type="entry name" value="PQQ_2"/>
    <property type="match status" value="1"/>
</dbReference>
<dbReference type="SMART" id="SM00564">
    <property type="entry name" value="PQQ"/>
    <property type="match status" value="4"/>
</dbReference>
<feature type="chain" id="PRO_5012430891" description="Pyrrolo-quinoline quinone repeat domain-containing protein" evidence="1">
    <location>
        <begin position="22"/>
        <end position="486"/>
    </location>
</feature>
<dbReference type="InterPro" id="IPR011047">
    <property type="entry name" value="Quinoprotein_ADH-like_sf"/>
</dbReference>
<dbReference type="PANTHER" id="PTHR34512">
    <property type="entry name" value="CELL SURFACE PROTEIN"/>
    <property type="match status" value="1"/>
</dbReference>
<dbReference type="OrthoDB" id="5288823at2"/>
<dbReference type="PANTHER" id="PTHR34512:SF30">
    <property type="entry name" value="OUTER MEMBRANE PROTEIN ASSEMBLY FACTOR BAMB"/>
    <property type="match status" value="1"/>
</dbReference>
<feature type="domain" description="Pyrrolo-quinoline quinone repeat" evidence="2">
    <location>
        <begin position="221"/>
        <end position="406"/>
    </location>
</feature>
<evidence type="ECO:0000313" key="4">
    <source>
        <dbReference type="Proteomes" id="UP000184731"/>
    </source>
</evidence>
<protein>
    <recommendedName>
        <fullName evidence="2">Pyrrolo-quinoline quinone repeat domain-containing protein</fullName>
    </recommendedName>
</protein>
<dbReference type="SUPFAM" id="SSF50998">
    <property type="entry name" value="Quinoprotein alcohol dehydrogenase-like"/>
    <property type="match status" value="1"/>
</dbReference>
<organism evidence="3 4">
    <name type="scientific">Silvanigrella aquatica</name>
    <dbReference type="NCBI Taxonomy" id="1915309"/>
    <lineage>
        <taxon>Bacteria</taxon>
        <taxon>Pseudomonadati</taxon>
        <taxon>Bdellovibrionota</taxon>
        <taxon>Oligoflexia</taxon>
        <taxon>Silvanigrellales</taxon>
        <taxon>Silvanigrellaceae</taxon>
        <taxon>Silvanigrella</taxon>
    </lineage>
</organism>
<dbReference type="STRING" id="1915309.AXG55_01940"/>
<evidence type="ECO:0000256" key="1">
    <source>
        <dbReference type="SAM" id="SignalP"/>
    </source>
</evidence>
<dbReference type="AlphaFoldDB" id="A0A1L4CXS5"/>
<dbReference type="KEGG" id="saqi:AXG55_01940"/>
<dbReference type="RefSeq" id="WP_148696459.1">
    <property type="nucleotide sequence ID" value="NZ_CP017834.1"/>
</dbReference>
<dbReference type="InterPro" id="IPR015943">
    <property type="entry name" value="WD40/YVTN_repeat-like_dom_sf"/>
</dbReference>
<dbReference type="InterPro" id="IPR002372">
    <property type="entry name" value="PQQ_rpt_dom"/>
</dbReference>
<evidence type="ECO:0000259" key="2">
    <source>
        <dbReference type="Pfam" id="PF13360"/>
    </source>
</evidence>
<name>A0A1L4CXS5_9BACT</name>
<dbReference type="Gene3D" id="2.130.10.10">
    <property type="entry name" value="YVTN repeat-like/Quinoprotein amine dehydrogenase"/>
    <property type="match status" value="1"/>
</dbReference>
<dbReference type="Proteomes" id="UP000184731">
    <property type="component" value="Chromosome"/>
</dbReference>
<dbReference type="EMBL" id="CP017834">
    <property type="protein sequence ID" value="APJ02749.1"/>
    <property type="molecule type" value="Genomic_DNA"/>
</dbReference>
<gene>
    <name evidence="3" type="ORF">AXG55_01940</name>
</gene>
<sequence>MNLSRYSVFMLSLGLSSPAFSFAEIRLVTTKPEILEVLGAYSPGPAGSQSTRPIVVMPFQKTFSTFGGLFSYHPFTIENQKEIIKKRMENKINLNPSYIVNMPRPVCGASPETNTLNCFDLNRNGQYLNSYPIPGSLSTTPIFSDNSWLIGTSKGFLIRAEANIENKFLPQLGESNTALWGANSRKYMKSFRPKPIYTEQGKASGTTSSTSAHNLPLPQGIKWVFPSSSQFVGTPIVQNGFAYLFSANQYIQAINWSTGKLAWTVRLAPDANLRMGSNALLATSSEVIAGTELGTLLILNPTNGSIMWTWQVPSATAAQREQTQLAAGPDRFSSLAAKPLLYERNIIVSNAESITQNISLDAKSSLWSYPIGSVAQPKIYKENVLLGSATGKIVSLNLESGNAQWSLNLTDDSSPIMSLFLTKSGVLLAASSRGQIYMVNPETGKLLAKNLPIGETNGEFFAGYGNSDACISFSQNGFRCFYAKVK</sequence>